<dbReference type="InterPro" id="IPR036388">
    <property type="entry name" value="WH-like_DNA-bd_sf"/>
</dbReference>
<organism evidence="4 5">
    <name type="scientific">Geodermatophilus sabuli</name>
    <dbReference type="NCBI Taxonomy" id="1564158"/>
    <lineage>
        <taxon>Bacteria</taxon>
        <taxon>Bacillati</taxon>
        <taxon>Actinomycetota</taxon>
        <taxon>Actinomycetes</taxon>
        <taxon>Geodermatophilales</taxon>
        <taxon>Geodermatophilaceae</taxon>
        <taxon>Geodermatophilus</taxon>
    </lineage>
</organism>
<evidence type="ECO:0000259" key="3">
    <source>
        <dbReference type="PROSITE" id="PS50043"/>
    </source>
</evidence>
<dbReference type="Gene3D" id="1.10.10.10">
    <property type="entry name" value="Winged helix-like DNA-binding domain superfamily/Winged helix DNA-binding domain"/>
    <property type="match status" value="1"/>
</dbReference>
<sequence length="962" mass="101120">MSGRTAPSLPARWTGSARPLFVGRRAELAALEQLWTAVTAGARQVAFLGGEPGAGKSRLLAEFCGVLHARGATVLLGTCAAEFGPPYQPFVEPVEALLAGAADPAGPLSRLAGRGAADTPGPDTRRELYDAAVDAVRELAASGPVVLALEDVHWAGPAGLQLLAHLVERTAECPVLVLATHRTTAPERSPALTGTIAQLYRLDGVRRVDLAGLATEEIAEYLAAEARLSPHRARVTAALLRDRTGGNPFLLRELVREAAGRGNAPDTVSTTPLSVRDMVAARLTRLTDPERQTLELTAVVGEEADLTTVLAVSAWGPDTTLAALDTAVEFGLLESGGPAFRFPHSLARQAVLDLMPATRRAREHLRVAAVLEASGVPSDRRTQRLAHHYAQGAVLGHADQAVHHLTEAARAASRDLAHEDAARWFEQAAALCGDDAPRRAELLLAAAGATLLAGDATRARTLFDTVAGGSHGRIRLEAAIGFEAASWRPGLPGGRAVELLTGALREVPADPADPLYVRGLAGLGRALAFTGATEQAGVLGRRSLEMARALGDDGLLAATLQASLWNGLRPTDASAKLARATELSQLARRTGDLGHLGPAAFWRAAISYQRGEPQGVADAYEDELYMASATGEPYFEYVAGCIRYGRQFAAGDLAGAGATCAALLELGESFGTDDTEGSSAVQTFMVRRETGAVAAVRSLVSGQESPEAHWAPGLLALYTELGLDVPAGRVLRWLLEGRLDRYADSAQWPCVLAFLVEGALHLHDDAALQALRPRLAEYAGVNLVAGQFVAVFGSADRYLGALDSRLGRPAAEEQLAAALEMDTRMDASVHRAQSLVALAAHLRRVGAAPRRAGELVEEARDLAQGLGLRRVLAALGPAAAPMAVPSRRTPRPAGLTAREEEVLRLVGAGLLNREISARLVISENTVANHVRAILAKTGAGNRTQAAMYAAAHGLLEGSDRGQ</sequence>
<evidence type="ECO:0000313" key="4">
    <source>
        <dbReference type="EMBL" id="NEK56973.1"/>
    </source>
</evidence>
<keyword evidence="2" id="KW-0067">ATP-binding</keyword>
<dbReference type="AlphaFoldDB" id="A0A7K3VXZ1"/>
<dbReference type="PROSITE" id="PS00622">
    <property type="entry name" value="HTH_LUXR_1"/>
    <property type="match status" value="1"/>
</dbReference>
<dbReference type="EMBL" id="JAAGWF010000005">
    <property type="protein sequence ID" value="NEK56973.1"/>
    <property type="molecule type" value="Genomic_DNA"/>
</dbReference>
<dbReference type="InterPro" id="IPR041664">
    <property type="entry name" value="AAA_16"/>
</dbReference>
<dbReference type="SUPFAM" id="SSF46894">
    <property type="entry name" value="C-terminal effector domain of the bipartite response regulators"/>
    <property type="match status" value="1"/>
</dbReference>
<name>A0A7K3VXZ1_9ACTN</name>
<comment type="caution">
    <text evidence="4">The sequence shown here is derived from an EMBL/GenBank/DDBJ whole genome shotgun (WGS) entry which is preliminary data.</text>
</comment>
<dbReference type="Proteomes" id="UP000470246">
    <property type="component" value="Unassembled WGS sequence"/>
</dbReference>
<dbReference type="PRINTS" id="PR00038">
    <property type="entry name" value="HTHLUXR"/>
</dbReference>
<dbReference type="InterPro" id="IPR016032">
    <property type="entry name" value="Sig_transdc_resp-reg_C-effctor"/>
</dbReference>
<evidence type="ECO:0000256" key="2">
    <source>
        <dbReference type="ARBA" id="ARBA00022840"/>
    </source>
</evidence>
<dbReference type="PROSITE" id="PS50043">
    <property type="entry name" value="HTH_LUXR_2"/>
    <property type="match status" value="1"/>
</dbReference>
<dbReference type="RefSeq" id="WP_163480175.1">
    <property type="nucleotide sequence ID" value="NZ_JAAGWF010000005.1"/>
</dbReference>
<protein>
    <submittedName>
        <fullName evidence="4">AAA family ATPase</fullName>
    </submittedName>
</protein>
<dbReference type="InterPro" id="IPR027417">
    <property type="entry name" value="P-loop_NTPase"/>
</dbReference>
<feature type="domain" description="HTH luxR-type" evidence="3">
    <location>
        <begin position="888"/>
        <end position="953"/>
    </location>
</feature>
<dbReference type="CDD" id="cd06170">
    <property type="entry name" value="LuxR_C_like"/>
    <property type="match status" value="1"/>
</dbReference>
<reference evidence="4 5" key="1">
    <citation type="submission" date="2020-02" db="EMBL/GenBank/DDBJ databases">
        <title>Geodermatophilus sabuli CPCC 205279 I12A-02694.</title>
        <authorList>
            <person name="Jiang Z."/>
        </authorList>
    </citation>
    <scope>NUCLEOTIDE SEQUENCE [LARGE SCALE GENOMIC DNA]</scope>
    <source>
        <strain evidence="4 5">I12A-02694</strain>
    </source>
</reference>
<dbReference type="PANTHER" id="PTHR16305:SF35">
    <property type="entry name" value="TRANSCRIPTIONAL ACTIVATOR DOMAIN"/>
    <property type="match status" value="1"/>
</dbReference>
<dbReference type="Pfam" id="PF13191">
    <property type="entry name" value="AAA_16"/>
    <property type="match status" value="1"/>
</dbReference>
<accession>A0A7K3VXZ1</accession>
<dbReference type="GO" id="GO:0005737">
    <property type="term" value="C:cytoplasm"/>
    <property type="evidence" value="ECO:0007669"/>
    <property type="project" value="TreeGrafter"/>
</dbReference>
<dbReference type="SMART" id="SM00421">
    <property type="entry name" value="HTH_LUXR"/>
    <property type="match status" value="1"/>
</dbReference>
<keyword evidence="1" id="KW-0547">Nucleotide-binding</keyword>
<dbReference type="GO" id="GO:0005524">
    <property type="term" value="F:ATP binding"/>
    <property type="evidence" value="ECO:0007669"/>
    <property type="project" value="UniProtKB-KW"/>
</dbReference>
<evidence type="ECO:0000313" key="5">
    <source>
        <dbReference type="Proteomes" id="UP000470246"/>
    </source>
</evidence>
<dbReference type="PANTHER" id="PTHR16305">
    <property type="entry name" value="TESTICULAR SOLUBLE ADENYLYL CYCLASE"/>
    <property type="match status" value="1"/>
</dbReference>
<proteinExistence type="predicted"/>
<dbReference type="GO" id="GO:0004016">
    <property type="term" value="F:adenylate cyclase activity"/>
    <property type="evidence" value="ECO:0007669"/>
    <property type="project" value="TreeGrafter"/>
</dbReference>
<keyword evidence="5" id="KW-1185">Reference proteome</keyword>
<dbReference type="InterPro" id="IPR000792">
    <property type="entry name" value="Tscrpt_reg_LuxR_C"/>
</dbReference>
<gene>
    <name evidence="4" type="ORF">GCU56_03685</name>
</gene>
<dbReference type="SUPFAM" id="SSF52540">
    <property type="entry name" value="P-loop containing nucleoside triphosphate hydrolases"/>
    <property type="match status" value="1"/>
</dbReference>
<dbReference type="GO" id="GO:0003677">
    <property type="term" value="F:DNA binding"/>
    <property type="evidence" value="ECO:0007669"/>
    <property type="project" value="InterPro"/>
</dbReference>
<dbReference type="Pfam" id="PF00196">
    <property type="entry name" value="GerE"/>
    <property type="match status" value="1"/>
</dbReference>
<dbReference type="GO" id="GO:0006355">
    <property type="term" value="P:regulation of DNA-templated transcription"/>
    <property type="evidence" value="ECO:0007669"/>
    <property type="project" value="InterPro"/>
</dbReference>
<evidence type="ECO:0000256" key="1">
    <source>
        <dbReference type="ARBA" id="ARBA00022741"/>
    </source>
</evidence>